<evidence type="ECO:0000313" key="3">
    <source>
        <dbReference type="Proteomes" id="UP000823786"/>
    </source>
</evidence>
<keyword evidence="1" id="KW-0732">Signal</keyword>
<evidence type="ECO:0000313" key="2">
    <source>
        <dbReference type="EMBL" id="MBP1857130.1"/>
    </source>
</evidence>
<sequence length="156" mass="16554">MNRRICAVALLTPIFLTPVHAEQSCNRWSTGDTGTGQTMASICTGPAGKQSELEIMCGGTDKLSLRYLPFREQEPEPNSSFKVNWTASGETISLSMDYEADDGALAAYPAISDRVVELLKTAGSIRAGSADGQYGPDEFTLAGSSKAIAAVRKSCP</sequence>
<keyword evidence="3" id="KW-1185">Reference proteome</keyword>
<organism evidence="2 3">
    <name type="scientific">Rhizobium herbae</name>
    <dbReference type="NCBI Taxonomy" id="508661"/>
    <lineage>
        <taxon>Bacteria</taxon>
        <taxon>Pseudomonadati</taxon>
        <taxon>Pseudomonadota</taxon>
        <taxon>Alphaproteobacteria</taxon>
        <taxon>Hyphomicrobiales</taxon>
        <taxon>Rhizobiaceae</taxon>
        <taxon>Rhizobium/Agrobacterium group</taxon>
        <taxon>Rhizobium</taxon>
    </lineage>
</organism>
<evidence type="ECO:0000256" key="1">
    <source>
        <dbReference type="SAM" id="SignalP"/>
    </source>
</evidence>
<feature type="signal peptide" evidence="1">
    <location>
        <begin position="1"/>
        <end position="21"/>
    </location>
</feature>
<gene>
    <name evidence="2" type="ORF">J2Z75_000610</name>
</gene>
<feature type="chain" id="PRO_5047093998" evidence="1">
    <location>
        <begin position="22"/>
        <end position="156"/>
    </location>
</feature>
<accession>A0ABS4EGQ6</accession>
<proteinExistence type="predicted"/>
<protein>
    <submittedName>
        <fullName evidence="2">Uncharacterized protein</fullName>
    </submittedName>
</protein>
<dbReference type="RefSeq" id="WP_209847563.1">
    <property type="nucleotide sequence ID" value="NZ_JAGGJV010000001.1"/>
</dbReference>
<dbReference type="Proteomes" id="UP000823786">
    <property type="component" value="Unassembled WGS sequence"/>
</dbReference>
<name>A0ABS4EGQ6_9HYPH</name>
<reference evidence="2 3" key="1">
    <citation type="submission" date="2021-03" db="EMBL/GenBank/DDBJ databases">
        <title>Genomic Encyclopedia of Type Strains, Phase IV (KMG-IV): sequencing the most valuable type-strain genomes for metagenomic binning, comparative biology and taxonomic classification.</title>
        <authorList>
            <person name="Goeker M."/>
        </authorList>
    </citation>
    <scope>NUCLEOTIDE SEQUENCE [LARGE SCALE GENOMIC DNA]</scope>
    <source>
        <strain evidence="2 3">DSM 26427</strain>
    </source>
</reference>
<comment type="caution">
    <text evidence="2">The sequence shown here is derived from an EMBL/GenBank/DDBJ whole genome shotgun (WGS) entry which is preliminary data.</text>
</comment>
<dbReference type="EMBL" id="JAGGJV010000001">
    <property type="protein sequence ID" value="MBP1857130.1"/>
    <property type="molecule type" value="Genomic_DNA"/>
</dbReference>